<evidence type="ECO:0000313" key="1">
    <source>
        <dbReference type="EMBL" id="BAK33689.1"/>
    </source>
</evidence>
<evidence type="ECO:0000313" key="2">
    <source>
        <dbReference type="Proteomes" id="UP000007947"/>
    </source>
</evidence>
<dbReference type="HOGENOM" id="CLU_1561169_0_0_11"/>
<accession>F5XL01</accession>
<organism evidence="1 2">
    <name type="scientific">Microlunatus phosphovorus (strain ATCC 700054 / DSM 10555 / JCM 9379 / NBRC 101784 / NCIMB 13414 / VKM Ac-1990 / NM-1)</name>
    <dbReference type="NCBI Taxonomy" id="1032480"/>
    <lineage>
        <taxon>Bacteria</taxon>
        <taxon>Bacillati</taxon>
        <taxon>Actinomycetota</taxon>
        <taxon>Actinomycetes</taxon>
        <taxon>Propionibacteriales</taxon>
        <taxon>Propionibacteriaceae</taxon>
        <taxon>Microlunatus</taxon>
    </lineage>
</organism>
<name>F5XL01_MICPN</name>
<dbReference type="AlphaFoldDB" id="F5XL01"/>
<proteinExistence type="predicted"/>
<dbReference type="Proteomes" id="UP000007947">
    <property type="component" value="Chromosome"/>
</dbReference>
<dbReference type="STRING" id="1032480.MLP_06750"/>
<dbReference type="EMBL" id="AP012204">
    <property type="protein sequence ID" value="BAK33689.1"/>
    <property type="molecule type" value="Genomic_DNA"/>
</dbReference>
<gene>
    <name evidence="1" type="ordered locus">MLP_06750</name>
</gene>
<keyword evidence="2" id="KW-1185">Reference proteome</keyword>
<dbReference type="RefSeq" id="WP_013861578.1">
    <property type="nucleotide sequence ID" value="NC_015635.1"/>
</dbReference>
<dbReference type="OrthoDB" id="9866014at2"/>
<dbReference type="KEGG" id="mph:MLP_06750"/>
<protein>
    <submittedName>
        <fullName evidence="1">Uncharacterized protein</fullName>
    </submittedName>
</protein>
<reference evidence="1 2" key="1">
    <citation type="submission" date="2011-05" db="EMBL/GenBank/DDBJ databases">
        <title>Whole genome sequence of Microlunatus phosphovorus NM-1.</title>
        <authorList>
            <person name="Hosoyama A."/>
            <person name="Sasaki K."/>
            <person name="Harada T."/>
            <person name="Igarashi R."/>
            <person name="Kawakoshi A."/>
            <person name="Sasagawa M."/>
            <person name="Fukada J."/>
            <person name="Nakamura S."/>
            <person name="Katano Y."/>
            <person name="Hanada S."/>
            <person name="Kamagata Y."/>
            <person name="Nakamura N."/>
            <person name="Yamazaki S."/>
            <person name="Fujita N."/>
        </authorList>
    </citation>
    <scope>NUCLEOTIDE SEQUENCE [LARGE SCALE GENOMIC DNA]</scope>
    <source>
        <strain evidence="2">ATCC 700054 / DSM 10555 / JCM 9379 / NBRC 101784 / NCIMB 13414 / VKM Ac-1990 / NM-1</strain>
    </source>
</reference>
<sequence>MTTSTSTLSDLTELTSHYLQTEVEVRVADVTRNLNPRAEGTYTVKVRNADAPRGIRLHDVTVHIKASSDVVQLSANAPTMLETRAGGSRSEPLLPDDALVQELYVFFPDVSTGVEPNDVLEPGEELAFDMPYRANRRGTAQITAHVHASFLTTDLFPRTNGPSNGKDVTVG</sequence>